<dbReference type="STRING" id="136037.A0A067QJU2"/>
<feature type="compositionally biased region" description="Low complexity" evidence="1">
    <location>
        <begin position="1068"/>
        <end position="1079"/>
    </location>
</feature>
<feature type="region of interest" description="Disordered" evidence="1">
    <location>
        <begin position="1"/>
        <end position="112"/>
    </location>
</feature>
<dbReference type="GO" id="GO:0005694">
    <property type="term" value="C:chromosome"/>
    <property type="evidence" value="ECO:0007669"/>
    <property type="project" value="TreeGrafter"/>
</dbReference>
<dbReference type="GO" id="GO:0005634">
    <property type="term" value="C:nucleus"/>
    <property type="evidence" value="ECO:0007669"/>
    <property type="project" value="TreeGrafter"/>
</dbReference>
<proteinExistence type="predicted"/>
<feature type="compositionally biased region" description="Basic and acidic residues" evidence="1">
    <location>
        <begin position="1141"/>
        <end position="1150"/>
    </location>
</feature>
<feature type="compositionally biased region" description="Basic and acidic residues" evidence="1">
    <location>
        <begin position="96"/>
        <end position="108"/>
    </location>
</feature>
<feature type="compositionally biased region" description="Polar residues" evidence="1">
    <location>
        <begin position="1409"/>
        <end position="1425"/>
    </location>
</feature>
<dbReference type="Proteomes" id="UP000027135">
    <property type="component" value="Unassembled WGS sequence"/>
</dbReference>
<feature type="compositionally biased region" description="Polar residues" evidence="1">
    <location>
        <begin position="474"/>
        <end position="491"/>
    </location>
</feature>
<keyword evidence="3" id="KW-1185">Reference proteome</keyword>
<feature type="compositionally biased region" description="Polar residues" evidence="1">
    <location>
        <begin position="538"/>
        <end position="561"/>
    </location>
</feature>
<evidence type="ECO:0000313" key="3">
    <source>
        <dbReference type="Proteomes" id="UP000027135"/>
    </source>
</evidence>
<feature type="compositionally biased region" description="Polar residues" evidence="1">
    <location>
        <begin position="499"/>
        <end position="515"/>
    </location>
</feature>
<feature type="compositionally biased region" description="Low complexity" evidence="1">
    <location>
        <begin position="1202"/>
        <end position="1214"/>
    </location>
</feature>
<feature type="compositionally biased region" description="Basic and acidic residues" evidence="1">
    <location>
        <begin position="445"/>
        <end position="457"/>
    </location>
</feature>
<reference evidence="2 3" key="1">
    <citation type="journal article" date="2014" name="Nat. Commun.">
        <title>Molecular traces of alternative social organization in a termite genome.</title>
        <authorList>
            <person name="Terrapon N."/>
            <person name="Li C."/>
            <person name="Robertson H.M."/>
            <person name="Ji L."/>
            <person name="Meng X."/>
            <person name="Booth W."/>
            <person name="Chen Z."/>
            <person name="Childers C.P."/>
            <person name="Glastad K.M."/>
            <person name="Gokhale K."/>
            <person name="Gowin J."/>
            <person name="Gronenberg W."/>
            <person name="Hermansen R.A."/>
            <person name="Hu H."/>
            <person name="Hunt B.G."/>
            <person name="Huylmans A.K."/>
            <person name="Khalil S.M."/>
            <person name="Mitchell R.D."/>
            <person name="Munoz-Torres M.C."/>
            <person name="Mustard J.A."/>
            <person name="Pan H."/>
            <person name="Reese J.T."/>
            <person name="Scharf M.E."/>
            <person name="Sun F."/>
            <person name="Vogel H."/>
            <person name="Xiao J."/>
            <person name="Yang W."/>
            <person name="Yang Z."/>
            <person name="Yang Z."/>
            <person name="Zhou J."/>
            <person name="Zhu J."/>
            <person name="Brent C.S."/>
            <person name="Elsik C.G."/>
            <person name="Goodisman M.A."/>
            <person name="Liberles D.A."/>
            <person name="Roe R.M."/>
            <person name="Vargo E.L."/>
            <person name="Vilcinskas A."/>
            <person name="Wang J."/>
            <person name="Bornberg-Bauer E."/>
            <person name="Korb J."/>
            <person name="Zhang G."/>
            <person name="Liebig J."/>
        </authorList>
    </citation>
    <scope>NUCLEOTIDE SEQUENCE [LARGE SCALE GENOMIC DNA]</scope>
    <source>
        <tissue evidence="2">Whole organism</tissue>
    </source>
</reference>
<feature type="region of interest" description="Disordered" evidence="1">
    <location>
        <begin position="759"/>
        <end position="780"/>
    </location>
</feature>
<feature type="compositionally biased region" description="Polar residues" evidence="1">
    <location>
        <begin position="172"/>
        <end position="183"/>
    </location>
</feature>
<evidence type="ECO:0000313" key="2">
    <source>
        <dbReference type="EMBL" id="KDR09125.1"/>
    </source>
</evidence>
<evidence type="ECO:0000256" key="1">
    <source>
        <dbReference type="SAM" id="MobiDB-lite"/>
    </source>
</evidence>
<feature type="region of interest" description="Disordered" evidence="1">
    <location>
        <begin position="1054"/>
        <end position="1283"/>
    </location>
</feature>
<feature type="compositionally biased region" description="Basic and acidic residues" evidence="1">
    <location>
        <begin position="601"/>
        <end position="614"/>
    </location>
</feature>
<feature type="region of interest" description="Disordered" evidence="1">
    <location>
        <begin position="401"/>
        <end position="658"/>
    </location>
</feature>
<feature type="compositionally biased region" description="Polar residues" evidence="1">
    <location>
        <begin position="1187"/>
        <end position="1201"/>
    </location>
</feature>
<dbReference type="PANTHER" id="PTHR21603">
    <property type="entry name" value="ANTIGEN KI-67-LIKE PROTEIN"/>
    <property type="match status" value="1"/>
</dbReference>
<feature type="compositionally biased region" description="Polar residues" evidence="1">
    <location>
        <begin position="401"/>
        <end position="410"/>
    </location>
</feature>
<evidence type="ECO:0008006" key="4">
    <source>
        <dbReference type="Google" id="ProtNLM"/>
    </source>
</evidence>
<feature type="compositionally biased region" description="Low complexity" evidence="1">
    <location>
        <begin position="1390"/>
        <end position="1406"/>
    </location>
</feature>
<feature type="region of interest" description="Disordered" evidence="1">
    <location>
        <begin position="713"/>
        <end position="734"/>
    </location>
</feature>
<dbReference type="GO" id="GO:0051983">
    <property type="term" value="P:regulation of chromosome segregation"/>
    <property type="evidence" value="ECO:0007669"/>
    <property type="project" value="TreeGrafter"/>
</dbReference>
<feature type="region of interest" description="Disordered" evidence="1">
    <location>
        <begin position="151"/>
        <end position="183"/>
    </location>
</feature>
<dbReference type="EMBL" id="KK853273">
    <property type="protein sequence ID" value="KDR09125.1"/>
    <property type="molecule type" value="Genomic_DNA"/>
</dbReference>
<feature type="compositionally biased region" description="Basic and acidic residues" evidence="1">
    <location>
        <begin position="1096"/>
        <end position="1107"/>
    </location>
</feature>
<dbReference type="GO" id="GO:0007088">
    <property type="term" value="P:regulation of mitotic nuclear division"/>
    <property type="evidence" value="ECO:0007669"/>
    <property type="project" value="TreeGrafter"/>
</dbReference>
<feature type="compositionally biased region" description="Polar residues" evidence="1">
    <location>
        <begin position="17"/>
        <end position="30"/>
    </location>
</feature>
<feature type="region of interest" description="Disordered" evidence="1">
    <location>
        <begin position="866"/>
        <end position="886"/>
    </location>
</feature>
<feature type="region of interest" description="Disordered" evidence="1">
    <location>
        <begin position="285"/>
        <end position="304"/>
    </location>
</feature>
<feature type="compositionally biased region" description="Polar residues" evidence="1">
    <location>
        <begin position="1113"/>
        <end position="1122"/>
    </location>
</feature>
<feature type="compositionally biased region" description="Polar residues" evidence="1">
    <location>
        <begin position="866"/>
        <end position="882"/>
    </location>
</feature>
<feature type="compositionally biased region" description="Low complexity" evidence="1">
    <location>
        <begin position="524"/>
        <end position="537"/>
    </location>
</feature>
<dbReference type="InParanoid" id="A0A067QJU2"/>
<feature type="compositionally biased region" description="Polar residues" evidence="1">
    <location>
        <begin position="570"/>
        <end position="581"/>
    </location>
</feature>
<protein>
    <recommendedName>
        <fullName evidence="4">PP1-binding domain-containing protein</fullName>
    </recommendedName>
</protein>
<dbReference type="eggNOG" id="ENOG502QRVV">
    <property type="taxonomic scope" value="Eukaryota"/>
</dbReference>
<feature type="compositionally biased region" description="Basic residues" evidence="1">
    <location>
        <begin position="422"/>
        <end position="442"/>
    </location>
</feature>
<gene>
    <name evidence="2" type="ORF">L798_01318</name>
</gene>
<sequence length="1517" mass="164262">MSPLRGSTGMVGMPMSALQSTLGSQPFSRRSVTDKKIKLSPALMASNGQSASKRLVAIVSPQRRPQTEKKAAGTVTSVSSPADKTVAELRNQPSNKKKDPTPSKKEYSKSAMKTAVSDIGVKMPGKRSWQTLVTSRKAPLVNAKAWKSVGGSSVSRVSRIPSRLKSVPKLSSARTPQKSRKSCGNFQVKNTVLSMKKTKSEQKVTFTVSDQEKKRKLESGLRSAERAAKKLKLESPKTPDKKKMAALLVCHGKVSRPKTPQFVSSFPQPVEDTLKVERKSGIHTTAAKSGSAVRKAARKTSENLQSEIPTDFNFGSNTLDLDVSFGEKIKESPLRSSQKSRRSRILKLEQAVSPKLEETVNISGVAELFSSPVNVSSKQKIASITCDNGHTPAAERELSGISASHLTPDSSRSEIGFSSGKKTPKHSVHHSPFGKRLKKTQRSKSASDSEDVKDAETHQSNLGTPHAGRRSRCISLSTPETNDLTNKTLSARKSGILSVKQTPNYGSHCSGTTKSPEMGEKARSVTSSTPSPKQTTSGWNSRSSLIAMQSPKSVESTSISPPETGDKGVSVSQGTPASKLTASVRKSRSSVGIHSPESYESDSRSSPRTGDKGKSGFTSSPASERAAAAGKLRGSRVVMQSPEVGGTGNSSTRKKRNANSAILFPKATDQNCTSVRTFLRSPAGQDHEEVIPVSDLSMLKQSSPNAVALVLDEGHGSSGSGVSKSSEKHMHRLPRSDSTLNAVTTQNCVLLQESGFSYDYKSSSPKKRVSESYENQTLPTPDSVNTTFDFDSVKTPHISVEKFVSPLSSSRKRKSSTLQVVRNGQHFQKLMEMSPKNSLGRVQEFSNNSRILKSCKNDFSDVSGVQQLPETQSSPKSPTNDTSDVHRRIELTKASGSPKSTNYLTDMFIAKHLSKVPRHPKTPKNDLKDVSGVKQLMKTPKSPKNDLSDVRGVRQLMKTPRSPKYPINDLSDVRGVKQLMKTPKSQKSPKNDLSDVRGVKQLMKIPKSQKSPKNDLSDVHGVKELMETPRSVTSATDYLTDIDVHELGKAVTLGGDSSWTESKPKFDSSAVSGEVSSVATRTRRKQASGMATPIKHSPEFIKTDINEAGKSGTEMNAVQKNVHSPEEVKTSNARSKRKRNEPHSTLKAEVADGTPKPLSKKQGQKEKVEDVEDPSPGRHVDILAGSSDKSLASGRSQNRVQSSVPSSPTTPVARVTRRKRGVATAEVKLPASPPETIKTLRSRRNVAKTESATAFEKAKEDTSDVQVSSPPARRTRGKKLTSAVEISSLKKKSCNADTVEVESPFPSKMQLGANVNTDKEEFFPARSKRKLYGSVNTGSELSSPLKVNESTSVIVDTIPSPPRRLRGAIVTTKVEIPQSPVTRKTRGKLTVTPAVTSSPDVSTVPVENQLFSTTSKQPPANSSPLSAVERGKQETKPFKSPSPRPTRKLRGTKLSEEEETESSVTETRKKKTRVISSPLSKAKSPTPPRRGGSQSTKKEVSPLATTERQIRACRRKK</sequence>
<accession>A0A067QJU2</accession>
<name>A0A067QJU2_ZOONE</name>
<dbReference type="PANTHER" id="PTHR21603:SF18">
    <property type="entry name" value="ANTIGEN KI-67-LIKE PROTEIN"/>
    <property type="match status" value="1"/>
</dbReference>
<organism evidence="2 3">
    <name type="scientific">Zootermopsis nevadensis</name>
    <name type="common">Dampwood termite</name>
    <dbReference type="NCBI Taxonomy" id="136037"/>
    <lineage>
        <taxon>Eukaryota</taxon>
        <taxon>Metazoa</taxon>
        <taxon>Ecdysozoa</taxon>
        <taxon>Arthropoda</taxon>
        <taxon>Hexapoda</taxon>
        <taxon>Insecta</taxon>
        <taxon>Pterygota</taxon>
        <taxon>Neoptera</taxon>
        <taxon>Polyneoptera</taxon>
        <taxon>Dictyoptera</taxon>
        <taxon>Blattodea</taxon>
        <taxon>Blattoidea</taxon>
        <taxon>Termitoidae</taxon>
        <taxon>Termopsidae</taxon>
        <taxon>Zootermopsis</taxon>
    </lineage>
</organism>
<feature type="region of interest" description="Disordered" evidence="1">
    <location>
        <begin position="1378"/>
        <end position="1517"/>
    </location>
</feature>
<dbReference type="OMA" id="HIASPIC"/>